<sequence>MFGLFRKGPLLDTELSQWQFDCFEWLLQHSTASGSSWRRPLILPTPQFFPHDGSSGHAFAEMIFNRVKMHAGMADWPCVLQYQQADPNTIVSSQAFVQGAPASPAGTFRALKEGGALITYNPEQLRDPMSLVATLAHELAHYRTVGLPEPPPGGWEVWEPATDLAAVFHGFGIFLANSCFNFQHFRHGKAEGWRWRQQGYLTDVEVLHAHAIFSVLQGIDPSETLFHLKSALRGIFKRVYRDVRANEDAVRHLLATVTAKAGLAPVGASPLTPNEPAGATSS</sequence>
<accession>A0A1I4BC03</accession>
<organism evidence="1 2">
    <name type="scientific">Rhodanobacter glycinis</name>
    <dbReference type="NCBI Taxonomy" id="582702"/>
    <lineage>
        <taxon>Bacteria</taxon>
        <taxon>Pseudomonadati</taxon>
        <taxon>Pseudomonadota</taxon>
        <taxon>Gammaproteobacteria</taxon>
        <taxon>Lysobacterales</taxon>
        <taxon>Rhodanobacteraceae</taxon>
        <taxon>Rhodanobacter</taxon>
    </lineage>
</organism>
<dbReference type="EMBL" id="FOSR01000005">
    <property type="protein sequence ID" value="SFK65589.1"/>
    <property type="molecule type" value="Genomic_DNA"/>
</dbReference>
<name>A0A1I4BC03_9GAMM</name>
<dbReference type="AlphaFoldDB" id="A0A1I4BC03"/>
<dbReference type="RefSeq" id="WP_139201706.1">
    <property type="nucleotide sequence ID" value="NZ_FOSR01000005.1"/>
</dbReference>
<gene>
    <name evidence="1" type="ORF">SAMN05192579_1056</name>
</gene>
<keyword evidence="2" id="KW-1185">Reference proteome</keyword>
<proteinExistence type="predicted"/>
<reference evidence="2" key="1">
    <citation type="submission" date="2016-10" db="EMBL/GenBank/DDBJ databases">
        <authorList>
            <person name="Varghese N."/>
            <person name="Submissions S."/>
        </authorList>
    </citation>
    <scope>NUCLEOTIDE SEQUENCE [LARGE SCALE GENOMIC DNA]</scope>
    <source>
        <strain evidence="2">MO64</strain>
    </source>
</reference>
<protein>
    <submittedName>
        <fullName evidence="1">Uncharacterized protein</fullName>
    </submittedName>
</protein>
<evidence type="ECO:0000313" key="1">
    <source>
        <dbReference type="EMBL" id="SFK65589.1"/>
    </source>
</evidence>
<dbReference type="Proteomes" id="UP000198725">
    <property type="component" value="Unassembled WGS sequence"/>
</dbReference>
<evidence type="ECO:0000313" key="2">
    <source>
        <dbReference type="Proteomes" id="UP000198725"/>
    </source>
</evidence>